<dbReference type="Proteomes" id="UP000245783">
    <property type="component" value="Unassembled WGS sequence"/>
</dbReference>
<feature type="region of interest" description="Disordered" evidence="1">
    <location>
        <begin position="1"/>
        <end position="35"/>
    </location>
</feature>
<keyword evidence="4" id="KW-1185">Reference proteome</keyword>
<evidence type="ECO:0000313" key="3">
    <source>
        <dbReference type="EMBL" id="PWN45209.1"/>
    </source>
</evidence>
<dbReference type="PANTHER" id="PTHR35895">
    <property type="entry name" value="CHROMOSOME 16, WHOLE GENOME SHOTGUN SEQUENCE"/>
    <property type="match status" value="1"/>
</dbReference>
<keyword evidence="2" id="KW-0472">Membrane</keyword>
<organism evidence="3 4">
    <name type="scientific">Ceraceosorus guamensis</name>
    <dbReference type="NCBI Taxonomy" id="1522189"/>
    <lineage>
        <taxon>Eukaryota</taxon>
        <taxon>Fungi</taxon>
        <taxon>Dikarya</taxon>
        <taxon>Basidiomycota</taxon>
        <taxon>Ustilaginomycotina</taxon>
        <taxon>Exobasidiomycetes</taxon>
        <taxon>Ceraceosorales</taxon>
        <taxon>Ceraceosoraceae</taxon>
        <taxon>Ceraceosorus</taxon>
    </lineage>
</organism>
<dbReference type="OrthoDB" id="10039566at2759"/>
<dbReference type="EMBL" id="KZ819356">
    <property type="protein sequence ID" value="PWN45209.1"/>
    <property type="molecule type" value="Genomic_DNA"/>
</dbReference>
<dbReference type="RefSeq" id="XP_025372369.1">
    <property type="nucleotide sequence ID" value="XM_025512398.1"/>
</dbReference>
<feature type="transmembrane region" description="Helical" evidence="2">
    <location>
        <begin position="59"/>
        <end position="87"/>
    </location>
</feature>
<dbReference type="GeneID" id="37034268"/>
<accession>A0A316W5S0</accession>
<evidence type="ECO:0000313" key="4">
    <source>
        <dbReference type="Proteomes" id="UP000245783"/>
    </source>
</evidence>
<dbReference type="Pfam" id="PF12505">
    <property type="entry name" value="DUF3712"/>
    <property type="match status" value="6"/>
</dbReference>
<dbReference type="PANTHER" id="PTHR35895:SF1">
    <property type="entry name" value="LIPID-BINDING SERUM GLYCOPROTEIN C-TERMINAL DOMAIN-CONTAINING PROTEIN"/>
    <property type="match status" value="1"/>
</dbReference>
<gene>
    <name evidence="3" type="ORF">IE81DRAFT_309371</name>
</gene>
<reference evidence="3 4" key="1">
    <citation type="journal article" date="2018" name="Mol. Biol. Evol.">
        <title>Broad Genomic Sampling Reveals a Smut Pathogenic Ancestry of the Fungal Clade Ustilaginomycotina.</title>
        <authorList>
            <person name="Kijpornyongpan T."/>
            <person name="Mondo S.J."/>
            <person name="Barry K."/>
            <person name="Sandor L."/>
            <person name="Lee J."/>
            <person name="Lipzen A."/>
            <person name="Pangilinan J."/>
            <person name="LaButti K."/>
            <person name="Hainaut M."/>
            <person name="Henrissat B."/>
            <person name="Grigoriev I.V."/>
            <person name="Spatafora J.W."/>
            <person name="Aime M.C."/>
        </authorList>
    </citation>
    <scope>NUCLEOTIDE SEQUENCE [LARGE SCALE GENOMIC DNA]</scope>
    <source>
        <strain evidence="3 4">MCA 4658</strain>
    </source>
</reference>
<proteinExistence type="predicted"/>
<dbReference type="STRING" id="1522189.A0A316W5S0"/>
<feature type="compositionally biased region" description="Polar residues" evidence="1">
    <location>
        <begin position="24"/>
        <end position="35"/>
    </location>
</feature>
<dbReference type="InterPro" id="IPR046368">
    <property type="entry name" value="Tag1"/>
</dbReference>
<dbReference type="InParanoid" id="A0A316W5S0"/>
<keyword evidence="2" id="KW-1133">Transmembrane helix</keyword>
<protein>
    <submittedName>
        <fullName evidence="3">Uncharacterized protein</fullName>
    </submittedName>
</protein>
<sequence>MADDAASYGSRGGLVNRRGGRASGDTSRSNQQMYQPGQPIGYLAARGTPYEKKYFTKKLGFCCLFLAPPIIIVSLVIALVPVIWAVAVHALKTAQLHVYAANITDISNTSFPITIEGQVKKAGIFPAHLFFREPVDIYWMTPPEDEGGRRELHLGSMELARIGAAAGHARVKQATTFNIADEAGFGRFSEYLVTQEEFTWQLRCLNVHAEAFSFFPTFKNLQFIKNVVFKGINNFGDIKILNLQLPGDDPEGGIITQATTRLVNPSPFGVQVGTLNLALYYKGMYLGPVAAQGLNLTAGENIVTISGRLVPHADNSTELDLLGELFTNYINGDVSPVTAVGVSTQQADGREISWLSQGLKALRANIPFQSPEPIDPIKGIQIDYLSLVYNQERPFNPDIFSNDLTGTFALPFGFSLNILSLAAELNILYRGAPVGTVYGPYSNSSTDITVLNAGQTAGTIDITLPPSQLFLPNNTQAAQQQLIEFQNEFTYSDEASFTTRGSAKTITDTPLGRVLLNGIKFNVTTGLRGLSGLLKYPTIINSVDVMGGAPDAVSLAVALTTVNPSNLNLTVGDATFQLMNGVALGNATLPNLNLKIGRNDINSTSFFDPNRDPKGLETLNRFISGLDTNLNITGFDRSSNIASLNPTFGAIHLNATLPGLKRTLVQSANLTVLDSTGTVDDIANSNVALANPFTSPLTISRIAANASAHGVYLANIDTPLQFPAAGKATTMSPNIPLAVNLYPPDLFAILRAFAVDGNLNPAYIDGIVQLGGFTLTPTTAPRQIKRDLVEDAAPQESFVLEDDDEMAQLFMGTSANPGPALSELNEDEGYAEEFNGEEIGSVAKRALPLPQAGMAKRDNLYTGFNLANYVLDAFRTATADLTIVSDATIGDYGTTLTFSQNNVPLGVDDTLLKLLPVLAGPIVQKIVDGSILNIDRVTITEAAPTSFRAALQGALTNAGPFDGTVSFPEGLTIYWEGRPLTSTAFPNITLTGDLGASLNIELEGQIPDVGYFTDFLKMAITSPSFVWNIRGAGISVAALGIVTGGITINKDVQLRGLEGLRNQVIINSFDVPYNEPGGGIHLTAVSTINNPAQVGVALSQFGVNIFRNGSLVGPSRAESAFTLQALAVTTVPLVGSIVPQEGFGLEVLGEILTNFVHDRNTGLNVRGEFAGPSDVVWLNEGIKVLDVEVALPSQKFDVIRQISINQLSLFFTVATAWNPQSDTSNTTANFFLPFSLPIDIKTVEGPFIANYQGRDFAVLNIPRSDSLTDVEARILTLMFNNVPFAVYDNAHSLFSQFVADVTARDLVTFNLHGQATSDTLTGAGLVTIRDIPFNLDTNILGLQNLNARPAIVSDLDVQRGFPTYLLITVAVTLFNPSDITIGAGDVQFATLFQDRVIGRALIQNILLAPGNNTIPTQILYSPQGAENVRAGQTLLENYVQNITSDAIVQGTSQTTPIPSLIQALSGIRLTAAIPPLMKLIVVQARLTVPRGIAQGELAQTSVMIANPFTASISIIQLYAQAVFQDIVLGYIDENLRGNPIFAPGKATTQSQEIPIHLDLDPKNLIRFILAAAASAGVSLGPLPPYLDRVLALDDTRTSIVPVPDTSNPPCVSGRAFDTLGAVLAALRGLATTIRIRSTVRIDEYQTDLNFVQSPVPTITDETALYLLGPAGAPLIQLIVDESVLTVNIANATRITNDGFFTSLQGRLQADTPADAYIEFPDPIAIEWEGTDIATISLPPICASPPDGVPNLVSAGQLTITNYGRFTAFASFILNNPSFQWRLHSDTVTVRALQIRYQNVKLSKTITLDAFNGLPGIRITDFQAPSDEGGANPHINIEATTPIPSPASLGVELGNANFNAFFQGTLVGPISSQDLFLAAKATTTTTLRGEIVRQEGEGLVNIGILFSQFLAGQDSILNVRGVSVITPYSGGQPVKWLSDAFKTFATDVVLPGKIYQIIYSITLSDLTAQFTNPPSADGYTALASNNRTVAIFANPFGFGLGVAEAGPQITITYEGSNAANLNLPLRPVVTSGTSRGPNDRQELVLNFRDEPLVSPGPDHGTFSRFLDTTTNAATVNFGLDGSTDVIATTVIGNPKITGIPFNVSTSLDGIDSFGRRLEVSDVVVKDATSQYISIPLTATLNNPSDITLSSNMFRLPVLYRGANTGRAVIDPILLIPGTNRLATEFRYGPDNAADPVAQSLLQAYLQPVDGRTEVQVVPLLISGIPNANPSLSPYDSLELALSNVRADTTLTGIASRIVTLIEVYIPIEALIQGLTFQTVTVDSVLTSINDLPVILDIERVQGKIYNTNDPPGAQEYADLDHTFNQVYSLPRATATKQPSSPGTKSERITGIVLSRGLLASLPLIGKNVDVVTTIRAGVRGNSGEYTVPSLEYTLRNIETNYFIDLLGVPIPVNALGDILDVLNGLTGGLLNQFLDAIGRLTTPQQDQLKAITGLSNVVCESQRKALQLVDPFRLLNPVLDAFGCTDLMTTTTSATSSTPNPVSAATAAIGSGASVAQSVASEGVGAATSAAGAVQSGIADGVGAVQSGFNQATSAIGGVFGMNGRAAPADAPVAPQPTA</sequence>
<evidence type="ECO:0000256" key="1">
    <source>
        <dbReference type="SAM" id="MobiDB-lite"/>
    </source>
</evidence>
<dbReference type="InterPro" id="IPR022185">
    <property type="entry name" value="DUF3712"/>
</dbReference>
<evidence type="ECO:0000256" key="2">
    <source>
        <dbReference type="SAM" id="Phobius"/>
    </source>
</evidence>
<dbReference type="GO" id="GO:0000329">
    <property type="term" value="C:fungal-type vacuole membrane"/>
    <property type="evidence" value="ECO:0007669"/>
    <property type="project" value="InterPro"/>
</dbReference>
<name>A0A316W5S0_9BASI</name>
<keyword evidence="2" id="KW-0812">Transmembrane</keyword>